<organism evidence="2 3">
    <name type="scientific">Salinactinospora qingdaonensis</name>
    <dbReference type="NCBI Taxonomy" id="702744"/>
    <lineage>
        <taxon>Bacteria</taxon>
        <taxon>Bacillati</taxon>
        <taxon>Actinomycetota</taxon>
        <taxon>Actinomycetes</taxon>
        <taxon>Streptosporangiales</taxon>
        <taxon>Nocardiopsidaceae</taxon>
        <taxon>Salinactinospora</taxon>
    </lineage>
</organism>
<dbReference type="Pfam" id="PF00903">
    <property type="entry name" value="Glyoxalase"/>
    <property type="match status" value="1"/>
</dbReference>
<gene>
    <name evidence="2" type="ORF">GCM10022402_13200</name>
</gene>
<evidence type="ECO:0000313" key="2">
    <source>
        <dbReference type="EMBL" id="GAA3734243.1"/>
    </source>
</evidence>
<dbReference type="InterPro" id="IPR051332">
    <property type="entry name" value="Fosfomycin_Res_Enzymes"/>
</dbReference>
<evidence type="ECO:0000259" key="1">
    <source>
        <dbReference type="PROSITE" id="PS51819"/>
    </source>
</evidence>
<reference evidence="3" key="1">
    <citation type="journal article" date="2019" name="Int. J. Syst. Evol. Microbiol.">
        <title>The Global Catalogue of Microorganisms (GCM) 10K type strain sequencing project: providing services to taxonomists for standard genome sequencing and annotation.</title>
        <authorList>
            <consortium name="The Broad Institute Genomics Platform"/>
            <consortium name="The Broad Institute Genome Sequencing Center for Infectious Disease"/>
            <person name="Wu L."/>
            <person name="Ma J."/>
        </authorList>
    </citation>
    <scope>NUCLEOTIDE SEQUENCE [LARGE SCALE GENOMIC DNA]</scope>
    <source>
        <strain evidence="3">JCM 17137</strain>
    </source>
</reference>
<protein>
    <recommendedName>
        <fullName evidence="1">VOC domain-containing protein</fullName>
    </recommendedName>
</protein>
<dbReference type="InterPro" id="IPR037523">
    <property type="entry name" value="VOC_core"/>
</dbReference>
<dbReference type="InterPro" id="IPR004360">
    <property type="entry name" value="Glyas_Fos-R_dOase_dom"/>
</dbReference>
<dbReference type="PANTHER" id="PTHR36113:SF1">
    <property type="entry name" value="GLYOXALASE_BLEOMYCIN RESISTANCE PROTEIN_DIOXYGENASE"/>
    <property type="match status" value="1"/>
</dbReference>
<comment type="caution">
    <text evidence="2">The sequence shown here is derived from an EMBL/GenBank/DDBJ whole genome shotgun (WGS) entry which is preliminary data.</text>
</comment>
<dbReference type="Gene3D" id="3.10.180.10">
    <property type="entry name" value="2,3-Dihydroxybiphenyl 1,2-Dioxygenase, domain 1"/>
    <property type="match status" value="1"/>
</dbReference>
<dbReference type="SUPFAM" id="SSF54593">
    <property type="entry name" value="Glyoxalase/Bleomycin resistance protein/Dihydroxybiphenyl dioxygenase"/>
    <property type="match status" value="1"/>
</dbReference>
<dbReference type="InterPro" id="IPR029068">
    <property type="entry name" value="Glyas_Bleomycin-R_OHBP_Dase"/>
</dbReference>
<dbReference type="RefSeq" id="WP_344968397.1">
    <property type="nucleotide sequence ID" value="NZ_BAABDD010000004.1"/>
</dbReference>
<sequence>MPRLDGSTHVNLTVTDLERSTEWYRRVFGLVLVNDVTPPESGFRFCTLLHPQSFASIVLGQAQTLSSDSDRFDEHRVGLHHLGYHVPEREDLDVWVRHLDEQGVEHSGVTESGHEAGAQVWFHDPDGIWLEVYWVNRAFFADRLRQRWREAKRQGRTGEWVTPTAQ</sequence>
<keyword evidence="3" id="KW-1185">Reference proteome</keyword>
<dbReference type="EMBL" id="BAABDD010000004">
    <property type="protein sequence ID" value="GAA3734243.1"/>
    <property type="molecule type" value="Genomic_DNA"/>
</dbReference>
<dbReference type="PROSITE" id="PS51819">
    <property type="entry name" value="VOC"/>
    <property type="match status" value="1"/>
</dbReference>
<name>A0ABP7FAQ8_9ACTN</name>
<dbReference type="PANTHER" id="PTHR36113">
    <property type="entry name" value="LYASE, PUTATIVE-RELATED-RELATED"/>
    <property type="match status" value="1"/>
</dbReference>
<evidence type="ECO:0000313" key="3">
    <source>
        <dbReference type="Proteomes" id="UP001500908"/>
    </source>
</evidence>
<feature type="domain" description="VOC" evidence="1">
    <location>
        <begin position="6"/>
        <end position="135"/>
    </location>
</feature>
<accession>A0ABP7FAQ8</accession>
<proteinExistence type="predicted"/>
<dbReference type="Proteomes" id="UP001500908">
    <property type="component" value="Unassembled WGS sequence"/>
</dbReference>